<sequence>MLQNVATIFETRMLVLNMKRNMLSHSNNCTIILFLLYMYISVQRNHSLSIFLI</sequence>
<evidence type="ECO:0000313" key="2">
    <source>
        <dbReference type="EMBL" id="JAH90678.1"/>
    </source>
</evidence>
<dbReference type="EMBL" id="GBXM01017899">
    <property type="protein sequence ID" value="JAH90678.1"/>
    <property type="molecule type" value="Transcribed_RNA"/>
</dbReference>
<reference evidence="2" key="2">
    <citation type="journal article" date="2015" name="Fish Shellfish Immunol.">
        <title>Early steps in the European eel (Anguilla anguilla)-Vibrio vulnificus interaction in the gills: Role of the RtxA13 toxin.</title>
        <authorList>
            <person name="Callol A."/>
            <person name="Pajuelo D."/>
            <person name="Ebbesson L."/>
            <person name="Teles M."/>
            <person name="MacKenzie S."/>
            <person name="Amaro C."/>
        </authorList>
    </citation>
    <scope>NUCLEOTIDE SEQUENCE</scope>
</reference>
<protein>
    <submittedName>
        <fullName evidence="2">Uncharacterized protein</fullName>
    </submittedName>
</protein>
<keyword evidence="1" id="KW-0472">Membrane</keyword>
<name>A0A0E9WMH0_ANGAN</name>
<feature type="transmembrane region" description="Helical" evidence="1">
    <location>
        <begin position="22"/>
        <end position="40"/>
    </location>
</feature>
<keyword evidence="1" id="KW-1133">Transmembrane helix</keyword>
<keyword evidence="1" id="KW-0812">Transmembrane</keyword>
<proteinExistence type="predicted"/>
<organism evidence="2">
    <name type="scientific">Anguilla anguilla</name>
    <name type="common">European freshwater eel</name>
    <name type="synonym">Muraena anguilla</name>
    <dbReference type="NCBI Taxonomy" id="7936"/>
    <lineage>
        <taxon>Eukaryota</taxon>
        <taxon>Metazoa</taxon>
        <taxon>Chordata</taxon>
        <taxon>Craniata</taxon>
        <taxon>Vertebrata</taxon>
        <taxon>Euteleostomi</taxon>
        <taxon>Actinopterygii</taxon>
        <taxon>Neopterygii</taxon>
        <taxon>Teleostei</taxon>
        <taxon>Anguilliformes</taxon>
        <taxon>Anguillidae</taxon>
        <taxon>Anguilla</taxon>
    </lineage>
</organism>
<reference evidence="2" key="1">
    <citation type="submission" date="2014-11" db="EMBL/GenBank/DDBJ databases">
        <authorList>
            <person name="Amaro Gonzalez C."/>
        </authorList>
    </citation>
    <scope>NUCLEOTIDE SEQUENCE</scope>
</reference>
<evidence type="ECO:0000256" key="1">
    <source>
        <dbReference type="SAM" id="Phobius"/>
    </source>
</evidence>
<dbReference type="AlphaFoldDB" id="A0A0E9WMH0"/>
<accession>A0A0E9WMH0</accession>